<dbReference type="Proteomes" id="UP001185863">
    <property type="component" value="Unassembled WGS sequence"/>
</dbReference>
<reference evidence="1" key="1">
    <citation type="submission" date="2023-10" db="EMBL/GenBank/DDBJ databases">
        <title>Development of a sustainable strategy for remediation of hydrocarbon-contaminated territories based on the waste exchange concept.</title>
        <authorList>
            <person name="Krivoruchko A."/>
        </authorList>
    </citation>
    <scope>NUCLEOTIDE SEQUENCE</scope>
    <source>
        <strain evidence="1">IEGM 68</strain>
    </source>
</reference>
<evidence type="ECO:0000313" key="1">
    <source>
        <dbReference type="EMBL" id="MDV7264250.1"/>
    </source>
</evidence>
<gene>
    <name evidence="1" type="ORF">R4315_06780</name>
</gene>
<dbReference type="EMBL" id="JAWLUP010000009">
    <property type="protein sequence ID" value="MDV7264250.1"/>
    <property type="molecule type" value="Genomic_DNA"/>
</dbReference>
<organism evidence="1 2">
    <name type="scientific">Rhodococcus oxybenzonivorans</name>
    <dbReference type="NCBI Taxonomy" id="1990687"/>
    <lineage>
        <taxon>Bacteria</taxon>
        <taxon>Bacillati</taxon>
        <taxon>Actinomycetota</taxon>
        <taxon>Actinomycetes</taxon>
        <taxon>Mycobacteriales</taxon>
        <taxon>Nocardiaceae</taxon>
        <taxon>Rhodococcus</taxon>
    </lineage>
</organism>
<accession>A0AAE4UWV0</accession>
<name>A0AAE4UWV0_9NOCA</name>
<dbReference type="AlphaFoldDB" id="A0AAE4UWV0"/>
<dbReference type="RefSeq" id="WP_213576656.1">
    <property type="nucleotide sequence ID" value="NZ_JAWLUP010000009.1"/>
</dbReference>
<comment type="caution">
    <text evidence="1">The sequence shown here is derived from an EMBL/GenBank/DDBJ whole genome shotgun (WGS) entry which is preliminary data.</text>
</comment>
<evidence type="ECO:0008006" key="3">
    <source>
        <dbReference type="Google" id="ProtNLM"/>
    </source>
</evidence>
<protein>
    <recommendedName>
        <fullName evidence="3">Antitoxin Xre/MbcA/ParS-like toxin-binding domain-containing protein</fullName>
    </recommendedName>
</protein>
<sequence length="198" mass="21412">MSIDHDLGAELRALPDGEFFTLLAREVASRESMSSVREALLSLVASGPTLSASIAAAVPSHAVTASIARARIETAARQAIFDHPHLEAADVADVLRSRDSNRRSPASRLRERGDIVGYEIGGRYLYPSFQFDAATAKVRPVVAEINHLLDAKHDPWGVSSWWLSPSGWLPEGQSPADLAVVEGHDDQVRAIARDLLAD</sequence>
<proteinExistence type="predicted"/>
<evidence type="ECO:0000313" key="2">
    <source>
        <dbReference type="Proteomes" id="UP001185863"/>
    </source>
</evidence>